<dbReference type="PROSITE" id="PS50082">
    <property type="entry name" value="WD_REPEATS_2"/>
    <property type="match status" value="1"/>
</dbReference>
<dbReference type="PANTHER" id="PTHR19879:SF9">
    <property type="entry name" value="TRANSCRIPTION INITIATION FACTOR TFIID SUBUNIT 5"/>
    <property type="match status" value="1"/>
</dbReference>
<dbReference type="InterPro" id="IPR015943">
    <property type="entry name" value="WD40/YVTN_repeat-like_dom_sf"/>
</dbReference>
<dbReference type="PANTHER" id="PTHR19879">
    <property type="entry name" value="TRANSCRIPTION INITIATION FACTOR TFIID"/>
    <property type="match status" value="1"/>
</dbReference>
<dbReference type="InterPro" id="IPR001680">
    <property type="entry name" value="WD40_rpt"/>
</dbReference>
<reference evidence="3" key="1">
    <citation type="journal article" date="2006" name="Mol. Biol. Evol.">
        <title>Evolution of the terminal regions of the Streptomyces linear chromosome.</title>
        <authorList>
            <person name="Choulet F."/>
            <person name="Aigle B."/>
            <person name="Gallois A."/>
            <person name="Mangenot S."/>
            <person name="Gerbaud C."/>
            <person name="Truong C."/>
            <person name="Francou F.X."/>
            <person name="Fourrier C."/>
            <person name="Guerineau M."/>
            <person name="Decaris B."/>
            <person name="Barbe V."/>
            <person name="Pernodet J.L."/>
            <person name="Leblond P."/>
        </authorList>
    </citation>
    <scope>NUCLEOTIDE SEQUENCE</scope>
    <source>
        <strain evidence="3">ATCC 23877</strain>
    </source>
</reference>
<feature type="repeat" description="WD" evidence="1">
    <location>
        <begin position="10"/>
        <end position="40"/>
    </location>
</feature>
<organism evidence="3">
    <name type="scientific">Streptomyces ambofaciens (strain ATCC 23877 / 3486 / DSM 40053 / JCM 4204 / NBRC 12836 / NRRL B-2516)</name>
    <dbReference type="NCBI Taxonomy" id="278992"/>
    <lineage>
        <taxon>Bacteria</taxon>
        <taxon>Bacillati</taxon>
        <taxon>Actinomycetota</taxon>
        <taxon>Actinomycetes</taxon>
        <taxon>Kitasatosporales</taxon>
        <taxon>Streptomycetaceae</taxon>
        <taxon>Streptomyces</taxon>
    </lineage>
</organism>
<proteinExistence type="predicted"/>
<dbReference type="EMBL" id="AM238663">
    <property type="protein sequence ID" value="CAJ89460.1"/>
    <property type="molecule type" value="Genomic_DNA"/>
</dbReference>
<dbReference type="SMART" id="SM00320">
    <property type="entry name" value="WD40"/>
    <property type="match status" value="5"/>
</dbReference>
<dbReference type="AlphaFoldDB" id="A3KIC9"/>
<evidence type="ECO:0000256" key="1">
    <source>
        <dbReference type="PROSITE-ProRule" id="PRU00221"/>
    </source>
</evidence>
<reference evidence="2" key="3">
    <citation type="submission" date="2015-07" db="EMBL/GenBank/DDBJ databases">
        <title>Complete genome sequence of Streptomyces ambofaciens ATCC 23877, the spiramycin producer.</title>
        <authorList>
            <person name="Thibessard A."/>
            <person name="Haas D."/>
            <person name="Gerbaud C."/>
            <person name="Aigle B."/>
            <person name="Lautru S."/>
            <person name="Pernodet J.-L."/>
            <person name="Leblond P."/>
        </authorList>
    </citation>
    <scope>NUCLEOTIDE SEQUENCE [LARGE SCALE GENOMIC DNA]</scope>
    <source>
        <strain evidence="2">ATCC 23877</strain>
    </source>
</reference>
<dbReference type="PROSITE" id="PS50294">
    <property type="entry name" value="WD_REPEATS_REGION"/>
    <property type="match status" value="1"/>
</dbReference>
<dbReference type="SUPFAM" id="SSF50998">
    <property type="entry name" value="Quinoprotein alcohol dehydrogenase-like"/>
    <property type="match status" value="1"/>
</dbReference>
<dbReference type="RefSeq" id="WP_053126368.1">
    <property type="nucleotide sequence ID" value="NZ_CP012382.1"/>
</dbReference>
<dbReference type="InterPro" id="IPR011047">
    <property type="entry name" value="Quinoprotein_ADH-like_sf"/>
</dbReference>
<reference evidence="4" key="2">
    <citation type="journal article" date="2015" name="J. Biotechnol.">
        <title>Complete genome sequence of Streptomyces ambofaciens ATCC 23877, the spiramycin producer.</title>
        <authorList>
            <person name="Thibessard A."/>
            <person name="Haas D."/>
            <person name="Gerbaud C."/>
            <person name="Aigle B."/>
            <person name="Lautru S."/>
            <person name="Pernodet J.L."/>
            <person name="Leblond P."/>
        </authorList>
    </citation>
    <scope>NUCLEOTIDE SEQUENCE [LARGE SCALE GENOMIC DNA]</scope>
    <source>
        <strain evidence="4">ATCC 23877 / 3486 / DSM 40053 / JCM 4204 / NBRC 12836 / NRRL B-2516</strain>
    </source>
</reference>
<dbReference type="Proteomes" id="UP000061018">
    <property type="component" value="Chromosome"/>
</dbReference>
<sequence length="357" mass="36709">MSEPGTVARSVEHQGSVQAIAFSPDSTRFASGGSDNTLRVRPVLIGEDLDVPVGGSVTGIAFGPDGGTFVVADFEQVSLRDGADGAAIWQGPLDPGNSVNAVRFAGDGQIIATTDVLVAVLDPATGAITRRVTVDPPLIADVDVSGDGTRVALAVDHRHGGNHQFTGDARVVELATGEVLGKLTPDDAVHAVAFSPDADTVLCCAADDTTRMFESVGGGQVWPLPEETDEQITAPNCLAYDPKGRWTVVGGADGFARVLDAATGVEKCRAPKLQPGAPDPGLGAVTHVAFSPNGKLAASASIDNVVRLFGLTGQELYAAPTDEVLTLEFSPDGRWLGVGCFARALVLDNGESNSTQG</sequence>
<evidence type="ECO:0000313" key="2">
    <source>
        <dbReference type="EMBL" id="AKZ53581.1"/>
    </source>
</evidence>
<accession>A3KIC9</accession>
<dbReference type="SUPFAM" id="SSF50952">
    <property type="entry name" value="Soluble quinoprotein glucose dehydrogenase"/>
    <property type="match status" value="1"/>
</dbReference>
<dbReference type="KEGG" id="samb:SAM23877_0532"/>
<dbReference type="Pfam" id="PF00400">
    <property type="entry name" value="WD40"/>
    <property type="match status" value="4"/>
</dbReference>
<evidence type="ECO:0000313" key="4">
    <source>
        <dbReference type="Proteomes" id="UP000061018"/>
    </source>
</evidence>
<dbReference type="STRING" id="1889.SAM40697_0457"/>
<protein>
    <submittedName>
        <fullName evidence="3">Putative WD40 repeat protein</fullName>
    </submittedName>
</protein>
<evidence type="ECO:0000313" key="3">
    <source>
        <dbReference type="EMBL" id="CAJ89460.1"/>
    </source>
</evidence>
<keyword evidence="1" id="KW-0853">WD repeat</keyword>
<dbReference type="InterPro" id="IPR011041">
    <property type="entry name" value="Quinoprot_gluc/sorb_DH_b-prop"/>
</dbReference>
<dbReference type="Gene3D" id="2.130.10.10">
    <property type="entry name" value="YVTN repeat-like/Quinoprotein amine dehydrogenase"/>
    <property type="match status" value="2"/>
</dbReference>
<gene>
    <name evidence="2" type="ORF">SAM23877_0532</name>
    <name evidence="3" type="ORF">SAML0473</name>
</gene>
<name>A3KIC9_STRA7</name>
<dbReference type="EMBL" id="CP012382">
    <property type="protein sequence ID" value="AKZ53581.1"/>
    <property type="molecule type" value="Genomic_DNA"/>
</dbReference>